<dbReference type="RefSeq" id="WP_208032752.1">
    <property type="nucleotide sequence ID" value="NZ_CP071839.1"/>
</dbReference>
<gene>
    <name evidence="2" type="ORF">S1361_17365</name>
</gene>
<proteinExistence type="predicted"/>
<dbReference type="EMBL" id="CP071839">
    <property type="protein sequence ID" value="QTD99123.1"/>
    <property type="molecule type" value="Genomic_DNA"/>
</dbReference>
<keyword evidence="1" id="KW-1133">Transmembrane helix</keyword>
<name>A0ABX7TUB6_STRCY</name>
<dbReference type="Proteomes" id="UP000663908">
    <property type="component" value="Chromosome"/>
</dbReference>
<feature type="transmembrane region" description="Helical" evidence="1">
    <location>
        <begin position="437"/>
        <end position="457"/>
    </location>
</feature>
<accession>A0ABX7TUB6</accession>
<evidence type="ECO:0000313" key="3">
    <source>
        <dbReference type="Proteomes" id="UP000663908"/>
    </source>
</evidence>
<keyword evidence="1" id="KW-0472">Membrane</keyword>
<reference evidence="2 3" key="1">
    <citation type="submission" date="2021-03" db="EMBL/GenBank/DDBJ databases">
        <title>Complete genome sequence of Streptomyces cyanogenus S136, producer of anticancer angucycline landomycin A.</title>
        <authorList>
            <person name="Hrab P."/>
            <person name="Ruckert C."/>
            <person name="Busche T."/>
            <person name="Ostash I."/>
            <person name="Kalinowski J."/>
            <person name="Fedorenko V."/>
            <person name="Yushchuk O."/>
            <person name="Ostash B."/>
        </authorList>
    </citation>
    <scope>NUCLEOTIDE SEQUENCE [LARGE SCALE GENOMIC DNA]</scope>
    <source>
        <strain evidence="2 3">S136</strain>
    </source>
</reference>
<protein>
    <submittedName>
        <fullName evidence="2">Uncharacterized protein</fullName>
    </submittedName>
</protein>
<keyword evidence="1" id="KW-0812">Transmembrane</keyword>
<keyword evidence="3" id="KW-1185">Reference proteome</keyword>
<evidence type="ECO:0000313" key="2">
    <source>
        <dbReference type="EMBL" id="QTD99123.1"/>
    </source>
</evidence>
<feature type="transmembrane region" description="Helical" evidence="1">
    <location>
        <begin position="508"/>
        <end position="527"/>
    </location>
</feature>
<organism evidence="2 3">
    <name type="scientific">Streptomyces cyanogenus</name>
    <dbReference type="NCBI Taxonomy" id="80860"/>
    <lineage>
        <taxon>Bacteria</taxon>
        <taxon>Bacillati</taxon>
        <taxon>Actinomycetota</taxon>
        <taxon>Actinomycetes</taxon>
        <taxon>Kitasatosporales</taxon>
        <taxon>Streptomycetaceae</taxon>
        <taxon>Streptomyces</taxon>
    </lineage>
</organism>
<sequence>MQEEIAVTLLHHLQAWRMRAIERIELSSALWSVREREIHVKPLTRVAAVQSDLPGHIPGFYDQLSHLPRENDGKVELLLPIAELPKVPLLDLHITVDQEPVYRIPLDEGARLEAAYIKYLAIKAGITVADFEADLEELLAAIFFLPTSQYGYIWKKYNQLSMDPRQWRHPMMKLLRRRDPLQIFLDAFLKFDIKEHILNEWREVSSKIRGYVLQETMEDYRNGAENPLIALPQMSREMERLGRGVLDETQCTRRLEALYSLLRDAHAQKSHTETEEARLSAKAASTLLSTYAAFGNRWTAFARCRIPVDRPFIITVKEKRSIYFQHAWHKRFKSSRFFPTAEHLGKTAWKSVTFADAETNHISIQTTDTSVRLHDCQALDELGIPLEKPIQRGEKIDGELDEESKTSERYLRHDSTPGRRKRIWIKCDLRLNRTVSLFLYLAMTVTAFGISLLIWRAVEGKASDSDSLHGLTAKDAAVVLIPVAFVASLLIAKESSTLTMRLRKLRQSVLLIELFILLGTALFLYVFHEIYAKP</sequence>
<feature type="transmembrane region" description="Helical" evidence="1">
    <location>
        <begin position="477"/>
        <end position="496"/>
    </location>
</feature>
<evidence type="ECO:0000256" key="1">
    <source>
        <dbReference type="SAM" id="Phobius"/>
    </source>
</evidence>